<protein>
    <submittedName>
        <fullName evidence="1">Uncharacterized protein</fullName>
    </submittedName>
</protein>
<sequence>VLSRVIHRGTGAFHFKGTIGSPGDVLVDSTNQSGAFFADGYIRNLFVKNGRVIVLPTGFLAVYCVVTGPSSHLTIQAGSGDMPVYLYIDGGTCVNKRALTSSSRVFVASGHLIQEGVMPDSARIFVASAGRMTYTPNVTLTAAHNPDVLNFGSLDVGGTHQAVEPNSLIIGPDAGVLGDPVTGAAQSALSTQIDLRKDYP</sequence>
<dbReference type="EMBL" id="LAZR01031218">
    <property type="protein sequence ID" value="KKL54381.1"/>
    <property type="molecule type" value="Genomic_DNA"/>
</dbReference>
<comment type="caution">
    <text evidence="1">The sequence shown here is derived from an EMBL/GenBank/DDBJ whole genome shotgun (WGS) entry which is preliminary data.</text>
</comment>
<proteinExistence type="predicted"/>
<feature type="non-terminal residue" evidence="1">
    <location>
        <position position="1"/>
    </location>
</feature>
<dbReference type="AlphaFoldDB" id="A0A0F9DKL0"/>
<name>A0A0F9DKL0_9ZZZZ</name>
<accession>A0A0F9DKL0</accession>
<reference evidence="1" key="1">
    <citation type="journal article" date="2015" name="Nature">
        <title>Complex archaea that bridge the gap between prokaryotes and eukaryotes.</title>
        <authorList>
            <person name="Spang A."/>
            <person name="Saw J.H."/>
            <person name="Jorgensen S.L."/>
            <person name="Zaremba-Niedzwiedzka K."/>
            <person name="Martijn J."/>
            <person name="Lind A.E."/>
            <person name="van Eijk R."/>
            <person name="Schleper C."/>
            <person name="Guy L."/>
            <person name="Ettema T.J."/>
        </authorList>
    </citation>
    <scope>NUCLEOTIDE SEQUENCE</scope>
</reference>
<evidence type="ECO:0000313" key="1">
    <source>
        <dbReference type="EMBL" id="KKL54381.1"/>
    </source>
</evidence>
<organism evidence="1">
    <name type="scientific">marine sediment metagenome</name>
    <dbReference type="NCBI Taxonomy" id="412755"/>
    <lineage>
        <taxon>unclassified sequences</taxon>
        <taxon>metagenomes</taxon>
        <taxon>ecological metagenomes</taxon>
    </lineage>
</organism>
<gene>
    <name evidence="1" type="ORF">LCGC14_2265960</name>
</gene>